<gene>
    <name evidence="2" type="ORF">GSLYS_00018598001</name>
</gene>
<dbReference type="EMBL" id="CAXITT010000676">
    <property type="protein sequence ID" value="CAL1545098.1"/>
    <property type="molecule type" value="Genomic_DNA"/>
</dbReference>
<feature type="coiled-coil region" evidence="1">
    <location>
        <begin position="122"/>
        <end position="220"/>
    </location>
</feature>
<feature type="coiled-coil region" evidence="1">
    <location>
        <begin position="12"/>
        <end position="50"/>
    </location>
</feature>
<organism evidence="2 3">
    <name type="scientific">Lymnaea stagnalis</name>
    <name type="common">Great pond snail</name>
    <name type="synonym">Helix stagnalis</name>
    <dbReference type="NCBI Taxonomy" id="6523"/>
    <lineage>
        <taxon>Eukaryota</taxon>
        <taxon>Metazoa</taxon>
        <taxon>Spiralia</taxon>
        <taxon>Lophotrochozoa</taxon>
        <taxon>Mollusca</taxon>
        <taxon>Gastropoda</taxon>
        <taxon>Heterobranchia</taxon>
        <taxon>Euthyneura</taxon>
        <taxon>Panpulmonata</taxon>
        <taxon>Hygrophila</taxon>
        <taxon>Lymnaeoidea</taxon>
        <taxon>Lymnaeidae</taxon>
        <taxon>Lymnaea</taxon>
    </lineage>
</organism>
<feature type="non-terminal residue" evidence="2">
    <location>
        <position position="254"/>
    </location>
</feature>
<accession>A0AAV2IDV2</accession>
<protein>
    <submittedName>
        <fullName evidence="2">Uncharacterized protein</fullName>
    </submittedName>
</protein>
<sequence length="254" mass="29261">MENKRHDDKRYNRILKKQLETLREESNHLRDVVEVFFKNVEKELQELENKPRSSQVSFKKMSVTIQQAITHVVSNASYFTGDDDEVETDATITTSQGENTNAMQNVCSNEPGLQEQTDWKGYDSIKRKISLLEREYFSLKETIQDIQVKQENADVKLKDFSSQHHDLNQKLDMSQENNVNSKRRLQSNINQLSDKTTALSTSLQQLEENGNDRLDKLEKEIQIINGSKDVVNTHISSVRSCANDAVRSIEGLEK</sequence>
<dbReference type="Proteomes" id="UP001497497">
    <property type="component" value="Unassembled WGS sequence"/>
</dbReference>
<dbReference type="SUPFAM" id="SSF57997">
    <property type="entry name" value="Tropomyosin"/>
    <property type="match status" value="1"/>
</dbReference>
<keyword evidence="3" id="KW-1185">Reference proteome</keyword>
<proteinExistence type="predicted"/>
<evidence type="ECO:0000313" key="2">
    <source>
        <dbReference type="EMBL" id="CAL1545098.1"/>
    </source>
</evidence>
<keyword evidence="1" id="KW-0175">Coiled coil</keyword>
<reference evidence="2 3" key="1">
    <citation type="submission" date="2024-04" db="EMBL/GenBank/DDBJ databases">
        <authorList>
            <consortium name="Genoscope - CEA"/>
            <person name="William W."/>
        </authorList>
    </citation>
    <scope>NUCLEOTIDE SEQUENCE [LARGE SCALE GENOMIC DNA]</scope>
</reference>
<evidence type="ECO:0000313" key="3">
    <source>
        <dbReference type="Proteomes" id="UP001497497"/>
    </source>
</evidence>
<evidence type="ECO:0000256" key="1">
    <source>
        <dbReference type="SAM" id="Coils"/>
    </source>
</evidence>
<comment type="caution">
    <text evidence="2">The sequence shown here is derived from an EMBL/GenBank/DDBJ whole genome shotgun (WGS) entry which is preliminary data.</text>
</comment>
<dbReference type="AlphaFoldDB" id="A0AAV2IDV2"/>
<name>A0AAV2IDV2_LYMST</name>